<sequence>MICLRNKSVFAVECTSSHQCLILVGWSWTMLITDQSTFTLNPFLDGIVADRYGKLQRRMQNYIEILYMLKIRNSILDSNGAKTPLQQHQKISTGLVPWGKSRRRRGI</sequence>
<protein>
    <submittedName>
        <fullName evidence="1">Uncharacterized protein</fullName>
    </submittedName>
</protein>
<name>A0ABC8RMD6_9AQUA</name>
<proteinExistence type="predicted"/>
<evidence type="ECO:0000313" key="2">
    <source>
        <dbReference type="Proteomes" id="UP001642360"/>
    </source>
</evidence>
<dbReference type="Proteomes" id="UP001642360">
    <property type="component" value="Unassembled WGS sequence"/>
</dbReference>
<reference evidence="1 2" key="1">
    <citation type="submission" date="2024-02" db="EMBL/GenBank/DDBJ databases">
        <authorList>
            <person name="Vignale AGUSTIN F."/>
            <person name="Sosa J E."/>
            <person name="Modenutti C."/>
        </authorList>
    </citation>
    <scope>NUCLEOTIDE SEQUENCE [LARGE SCALE GENOMIC DNA]</scope>
</reference>
<organism evidence="1 2">
    <name type="scientific">Ilex paraguariensis</name>
    <name type="common">yerba mate</name>
    <dbReference type="NCBI Taxonomy" id="185542"/>
    <lineage>
        <taxon>Eukaryota</taxon>
        <taxon>Viridiplantae</taxon>
        <taxon>Streptophyta</taxon>
        <taxon>Embryophyta</taxon>
        <taxon>Tracheophyta</taxon>
        <taxon>Spermatophyta</taxon>
        <taxon>Magnoliopsida</taxon>
        <taxon>eudicotyledons</taxon>
        <taxon>Gunneridae</taxon>
        <taxon>Pentapetalae</taxon>
        <taxon>asterids</taxon>
        <taxon>campanulids</taxon>
        <taxon>Aquifoliales</taxon>
        <taxon>Aquifoliaceae</taxon>
        <taxon>Ilex</taxon>
    </lineage>
</organism>
<comment type="caution">
    <text evidence="1">The sequence shown here is derived from an EMBL/GenBank/DDBJ whole genome shotgun (WGS) entry which is preliminary data.</text>
</comment>
<keyword evidence="2" id="KW-1185">Reference proteome</keyword>
<dbReference type="AlphaFoldDB" id="A0ABC8RMD6"/>
<accession>A0ABC8RMD6</accession>
<gene>
    <name evidence="1" type="ORF">ILEXP_LOCUS11914</name>
</gene>
<evidence type="ECO:0000313" key="1">
    <source>
        <dbReference type="EMBL" id="CAK9144174.1"/>
    </source>
</evidence>
<dbReference type="EMBL" id="CAUOFW020001369">
    <property type="protein sequence ID" value="CAK9144174.1"/>
    <property type="molecule type" value="Genomic_DNA"/>
</dbReference>